<protein>
    <recommendedName>
        <fullName evidence="6">TM2 domain-containing protein</fullName>
    </recommendedName>
</protein>
<keyword evidence="3 5" id="KW-1133">Transmembrane helix</keyword>
<sequence>MRVLRDAELLSAAGAFDTEDLAAQLDNQRKKRRYGYLAWLCLGSHYLYLRRPRTQALFWLTGGGLLLWWLIDLTRIPELVERHNRRAVNDLLRSWQLNVEQRLRGSAMTAPAPIYPPYASGEAAAPERGVTHRWNDAPIEAAPPPPGTGWSLRPAAAFVLAAALVATVAIHVVAPRTMYPPTSSGASFRTLRQVNVRVAPSTASPIRATVPKNATLRGDTQEAASGQPATWLRISRGAHSGGFVALQNLERR</sequence>
<evidence type="ECO:0000313" key="7">
    <source>
        <dbReference type="EMBL" id="CAA9542036.1"/>
    </source>
</evidence>
<keyword evidence="4 5" id="KW-0472">Membrane</keyword>
<evidence type="ECO:0000256" key="3">
    <source>
        <dbReference type="ARBA" id="ARBA00022989"/>
    </source>
</evidence>
<dbReference type="InterPro" id="IPR007829">
    <property type="entry name" value="TM2"/>
</dbReference>
<gene>
    <name evidence="7" type="ORF">AVDCRST_MAG23-2177</name>
</gene>
<keyword evidence="2 5" id="KW-0812">Transmembrane</keyword>
<evidence type="ECO:0000256" key="4">
    <source>
        <dbReference type="ARBA" id="ARBA00023136"/>
    </source>
</evidence>
<evidence type="ECO:0000256" key="5">
    <source>
        <dbReference type="SAM" id="Phobius"/>
    </source>
</evidence>
<feature type="transmembrane region" description="Helical" evidence="5">
    <location>
        <begin position="56"/>
        <end position="71"/>
    </location>
</feature>
<evidence type="ECO:0000256" key="2">
    <source>
        <dbReference type="ARBA" id="ARBA00022692"/>
    </source>
</evidence>
<organism evidence="7">
    <name type="scientific">uncultured Sphingosinicella sp</name>
    <dbReference type="NCBI Taxonomy" id="478748"/>
    <lineage>
        <taxon>Bacteria</taxon>
        <taxon>Pseudomonadati</taxon>
        <taxon>Pseudomonadota</taxon>
        <taxon>Alphaproteobacteria</taxon>
        <taxon>Sphingomonadales</taxon>
        <taxon>Sphingosinicellaceae</taxon>
        <taxon>Sphingosinicella</taxon>
        <taxon>environmental samples</taxon>
    </lineage>
</organism>
<feature type="domain" description="TM2" evidence="6">
    <location>
        <begin position="35"/>
        <end position="73"/>
    </location>
</feature>
<evidence type="ECO:0000256" key="1">
    <source>
        <dbReference type="ARBA" id="ARBA00004141"/>
    </source>
</evidence>
<dbReference type="EMBL" id="CADCWD010000073">
    <property type="protein sequence ID" value="CAA9542036.1"/>
    <property type="molecule type" value="Genomic_DNA"/>
</dbReference>
<dbReference type="GO" id="GO:0016020">
    <property type="term" value="C:membrane"/>
    <property type="evidence" value="ECO:0007669"/>
    <property type="project" value="UniProtKB-SubCell"/>
</dbReference>
<dbReference type="Pfam" id="PF05154">
    <property type="entry name" value="TM2"/>
    <property type="match status" value="1"/>
</dbReference>
<reference evidence="7" key="1">
    <citation type="submission" date="2020-02" db="EMBL/GenBank/DDBJ databases">
        <authorList>
            <person name="Meier V. D."/>
        </authorList>
    </citation>
    <scope>NUCLEOTIDE SEQUENCE</scope>
    <source>
        <strain evidence="7">AVDCRST_MAG23</strain>
    </source>
</reference>
<proteinExistence type="predicted"/>
<comment type="subcellular location">
    <subcellularLocation>
        <location evidence="1">Membrane</location>
        <topology evidence="1">Multi-pass membrane protein</topology>
    </subcellularLocation>
</comment>
<name>A0A6J4U9W2_9SPHN</name>
<evidence type="ECO:0000259" key="6">
    <source>
        <dbReference type="Pfam" id="PF05154"/>
    </source>
</evidence>
<feature type="transmembrane region" description="Helical" evidence="5">
    <location>
        <begin position="155"/>
        <end position="174"/>
    </location>
</feature>
<dbReference type="AlphaFoldDB" id="A0A6J4U9W2"/>
<accession>A0A6J4U9W2</accession>